<comment type="caution">
    <text evidence="2">The sequence shown here is derived from an EMBL/GenBank/DDBJ whole genome shotgun (WGS) entry which is preliminary data.</text>
</comment>
<protein>
    <submittedName>
        <fullName evidence="2">Uncharacterized protein</fullName>
    </submittedName>
</protein>
<dbReference type="PANTHER" id="PTHR40462">
    <property type="entry name" value="CHROMOSOME 1, WHOLE GENOME SHOTGUN SEQUENCE"/>
    <property type="match status" value="1"/>
</dbReference>
<name>A0A9P6JP90_9AGAR</name>
<organism evidence="2 3">
    <name type="scientific">Crepidotus variabilis</name>
    <dbReference type="NCBI Taxonomy" id="179855"/>
    <lineage>
        <taxon>Eukaryota</taxon>
        <taxon>Fungi</taxon>
        <taxon>Dikarya</taxon>
        <taxon>Basidiomycota</taxon>
        <taxon>Agaricomycotina</taxon>
        <taxon>Agaricomycetes</taxon>
        <taxon>Agaricomycetidae</taxon>
        <taxon>Agaricales</taxon>
        <taxon>Agaricineae</taxon>
        <taxon>Crepidotaceae</taxon>
        <taxon>Crepidotus</taxon>
    </lineage>
</organism>
<feature type="compositionally biased region" description="Basic and acidic residues" evidence="1">
    <location>
        <begin position="140"/>
        <end position="150"/>
    </location>
</feature>
<accession>A0A9P6JP90</accession>
<evidence type="ECO:0000256" key="1">
    <source>
        <dbReference type="SAM" id="MobiDB-lite"/>
    </source>
</evidence>
<feature type="compositionally biased region" description="Basic and acidic residues" evidence="1">
    <location>
        <begin position="37"/>
        <end position="48"/>
    </location>
</feature>
<feature type="compositionally biased region" description="Basic and acidic residues" evidence="1">
    <location>
        <begin position="78"/>
        <end position="91"/>
    </location>
</feature>
<dbReference type="Proteomes" id="UP000807306">
    <property type="component" value="Unassembled WGS sequence"/>
</dbReference>
<evidence type="ECO:0000313" key="2">
    <source>
        <dbReference type="EMBL" id="KAF9528257.1"/>
    </source>
</evidence>
<feature type="compositionally biased region" description="Pro residues" evidence="1">
    <location>
        <begin position="99"/>
        <end position="111"/>
    </location>
</feature>
<gene>
    <name evidence="2" type="ORF">CPB83DRAFT_814184</name>
</gene>
<reference evidence="2" key="1">
    <citation type="submission" date="2020-11" db="EMBL/GenBank/DDBJ databases">
        <authorList>
            <consortium name="DOE Joint Genome Institute"/>
            <person name="Ahrendt S."/>
            <person name="Riley R."/>
            <person name="Andreopoulos W."/>
            <person name="Labutti K."/>
            <person name="Pangilinan J."/>
            <person name="Ruiz-Duenas F.J."/>
            <person name="Barrasa J.M."/>
            <person name="Sanchez-Garcia M."/>
            <person name="Camarero S."/>
            <person name="Miyauchi S."/>
            <person name="Serrano A."/>
            <person name="Linde D."/>
            <person name="Babiker R."/>
            <person name="Drula E."/>
            <person name="Ayuso-Fernandez I."/>
            <person name="Pacheco R."/>
            <person name="Padilla G."/>
            <person name="Ferreira P."/>
            <person name="Barriuso J."/>
            <person name="Kellner H."/>
            <person name="Castanera R."/>
            <person name="Alfaro M."/>
            <person name="Ramirez L."/>
            <person name="Pisabarro A.G."/>
            <person name="Kuo A."/>
            <person name="Tritt A."/>
            <person name="Lipzen A."/>
            <person name="He G."/>
            <person name="Yan M."/>
            <person name="Ng V."/>
            <person name="Cullen D."/>
            <person name="Martin F."/>
            <person name="Rosso M.-N."/>
            <person name="Henrissat B."/>
            <person name="Hibbett D."/>
            <person name="Martinez A.T."/>
            <person name="Grigoriev I.V."/>
        </authorList>
    </citation>
    <scope>NUCLEOTIDE SEQUENCE</scope>
    <source>
        <strain evidence="2">CBS 506.95</strain>
    </source>
</reference>
<dbReference type="EMBL" id="MU157854">
    <property type="protein sequence ID" value="KAF9528257.1"/>
    <property type="molecule type" value="Genomic_DNA"/>
</dbReference>
<sequence length="261" mass="27760">MEGLMKSLHLNDNRSQQSHDAPTPPPSAAVSPPTHTPKKEGLFGKLDEFSSAISGHKTPTPSQTPPPPTVAHPQVENHSSRSSDNVFDKLSDAITGKKTPPPPTVAQPPPNQHHSSSVFSHLEEAITGKKTPPPAPPAAPHHESVFDKFSEAITGKKTPPPPPKEENLFDKVGNQIFGIGKPAAHEQKPQGFGDKLNAALGGGAKGEMEEGKLDKAIDLFQEHVLKAGPQSNESALEQAKDKQIADAIRNAIGNSARKDHN</sequence>
<dbReference type="AlphaFoldDB" id="A0A9P6JP90"/>
<keyword evidence="3" id="KW-1185">Reference proteome</keyword>
<proteinExistence type="predicted"/>
<evidence type="ECO:0000313" key="3">
    <source>
        <dbReference type="Proteomes" id="UP000807306"/>
    </source>
</evidence>
<dbReference type="PANTHER" id="PTHR40462:SF1">
    <property type="entry name" value="EXPRESSED PROTEIN"/>
    <property type="match status" value="1"/>
</dbReference>
<feature type="region of interest" description="Disordered" evidence="1">
    <location>
        <begin position="1"/>
        <end position="169"/>
    </location>
</feature>
<dbReference type="OrthoDB" id="3050608at2759"/>